<keyword evidence="5" id="KW-0408">Iron</keyword>
<dbReference type="RefSeq" id="WP_077974261.1">
    <property type="nucleotide sequence ID" value="NZ_CP045178.1"/>
</dbReference>
<dbReference type="Gene3D" id="3.30.70.20">
    <property type="match status" value="1"/>
</dbReference>
<keyword evidence="7" id="KW-0003">3Fe-4S</keyword>
<evidence type="ECO:0000256" key="5">
    <source>
        <dbReference type="ARBA" id="ARBA00023004"/>
    </source>
</evidence>
<dbReference type="PANTHER" id="PTHR36923">
    <property type="entry name" value="FERREDOXIN"/>
    <property type="match status" value="1"/>
</dbReference>
<protein>
    <submittedName>
        <fullName evidence="8">Ferredoxin</fullName>
    </submittedName>
</protein>
<dbReference type="PANTHER" id="PTHR36923:SF3">
    <property type="entry name" value="FERREDOXIN"/>
    <property type="match status" value="1"/>
</dbReference>
<evidence type="ECO:0000256" key="1">
    <source>
        <dbReference type="ARBA" id="ARBA00001927"/>
    </source>
</evidence>
<evidence type="ECO:0000256" key="7">
    <source>
        <dbReference type="ARBA" id="ARBA00023291"/>
    </source>
</evidence>
<comment type="cofactor">
    <cofactor evidence="1">
        <name>[3Fe-4S] cluster</name>
        <dbReference type="ChEBI" id="CHEBI:21137"/>
    </cofactor>
</comment>
<dbReference type="Proteomes" id="UP000190539">
    <property type="component" value="Unassembled WGS sequence"/>
</dbReference>
<dbReference type="OrthoDB" id="9803319at2"/>
<keyword evidence="3" id="KW-0479">Metal-binding</keyword>
<name>A0A1V3ZZF1_9ACTN</name>
<dbReference type="AlphaFoldDB" id="A0A1V3ZZF1"/>
<dbReference type="GO" id="GO:0051538">
    <property type="term" value="F:3 iron, 4 sulfur cluster binding"/>
    <property type="evidence" value="ECO:0007669"/>
    <property type="project" value="UniProtKB-KW"/>
</dbReference>
<keyword evidence="6" id="KW-0411">Iron-sulfur</keyword>
<evidence type="ECO:0000256" key="2">
    <source>
        <dbReference type="ARBA" id="ARBA00022448"/>
    </source>
</evidence>
<keyword evidence="4" id="KW-0249">Electron transport</keyword>
<dbReference type="STRING" id="83656.B1H18_33565"/>
<proteinExistence type="predicted"/>
<keyword evidence="2" id="KW-0813">Transport</keyword>
<evidence type="ECO:0000256" key="3">
    <source>
        <dbReference type="ARBA" id="ARBA00022723"/>
    </source>
</evidence>
<accession>A0A1V3ZZF1</accession>
<sequence length="63" mass="6881">MEVRLDTEKCQGHLRCMDIAPDIFDCDDLGYGVVVLSGPVPAEAVERVSRCVSNCPESALTLR</sequence>
<comment type="caution">
    <text evidence="8">The sequence shown here is derived from an EMBL/GenBank/DDBJ whole genome shotgun (WGS) entry which is preliminary data.</text>
</comment>
<organism evidence="8 9">
    <name type="scientific">Streptomyces tsukubensis</name>
    <dbReference type="NCBI Taxonomy" id="83656"/>
    <lineage>
        <taxon>Bacteria</taxon>
        <taxon>Bacillati</taxon>
        <taxon>Actinomycetota</taxon>
        <taxon>Actinomycetes</taxon>
        <taxon>Kitasatosporales</taxon>
        <taxon>Streptomycetaceae</taxon>
        <taxon>Streptomyces</taxon>
    </lineage>
</organism>
<evidence type="ECO:0000256" key="4">
    <source>
        <dbReference type="ARBA" id="ARBA00022982"/>
    </source>
</evidence>
<evidence type="ECO:0000313" key="9">
    <source>
        <dbReference type="Proteomes" id="UP000190539"/>
    </source>
</evidence>
<dbReference type="Pfam" id="PF13459">
    <property type="entry name" value="Fer4_15"/>
    <property type="match status" value="1"/>
</dbReference>
<dbReference type="InterPro" id="IPR051269">
    <property type="entry name" value="Fe-S_cluster_ET"/>
</dbReference>
<evidence type="ECO:0000256" key="6">
    <source>
        <dbReference type="ARBA" id="ARBA00023014"/>
    </source>
</evidence>
<dbReference type="GO" id="GO:0046872">
    <property type="term" value="F:metal ion binding"/>
    <property type="evidence" value="ECO:0007669"/>
    <property type="project" value="UniProtKB-KW"/>
</dbReference>
<gene>
    <name evidence="8" type="ORF">B1H18_33565</name>
</gene>
<reference evidence="8 9" key="1">
    <citation type="submission" date="2017-02" db="EMBL/GenBank/DDBJ databases">
        <title>Draft Genome Sequence of Streptomyces tsukubaensis F601, a Producer of the immunosuppressant tacrolimus FK506.</title>
        <authorList>
            <person name="Zong G."/>
            <person name="Zhong C."/>
            <person name="Fu J."/>
            <person name="Qin R."/>
            <person name="Cao G."/>
        </authorList>
    </citation>
    <scope>NUCLEOTIDE SEQUENCE [LARGE SCALE GENOMIC DNA]</scope>
    <source>
        <strain evidence="8 9">F601</strain>
    </source>
</reference>
<dbReference type="EMBL" id="MVFC01000056">
    <property type="protein sequence ID" value="OON71491.1"/>
    <property type="molecule type" value="Genomic_DNA"/>
</dbReference>
<evidence type="ECO:0000313" key="8">
    <source>
        <dbReference type="EMBL" id="OON71491.1"/>
    </source>
</evidence>
<keyword evidence="9" id="KW-1185">Reference proteome</keyword>
<dbReference type="SUPFAM" id="SSF54862">
    <property type="entry name" value="4Fe-4S ferredoxins"/>
    <property type="match status" value="1"/>
</dbReference>